<protein>
    <recommendedName>
        <fullName evidence="1">Transposase IS66 central domain-containing protein</fullName>
    </recommendedName>
</protein>
<dbReference type="EMBL" id="RARA01000027">
    <property type="protein sequence ID" value="ROT47012.1"/>
    <property type="molecule type" value="Genomic_DNA"/>
</dbReference>
<gene>
    <name evidence="2" type="ORF">EDM02_05610</name>
</gene>
<evidence type="ECO:0000259" key="1">
    <source>
        <dbReference type="Pfam" id="PF03050"/>
    </source>
</evidence>
<dbReference type="PANTHER" id="PTHR33678">
    <property type="entry name" value="BLL1576 PROTEIN"/>
    <property type="match status" value="1"/>
</dbReference>
<evidence type="ECO:0000313" key="2">
    <source>
        <dbReference type="EMBL" id="ROT47012.1"/>
    </source>
</evidence>
<name>A0A3N2QBP8_9BACT</name>
<dbReference type="OrthoDB" id="569763at2"/>
<sequence length="179" mass="20897">MLHIDETSHYTKGKLGWCWLFTNQVGSVLKLTPSRGMHVLKNSAFAGKHATIVSDRYAVYNYFSPSKRQICWSHLARDFERLAHSAHSAIKNLGESLKQVATDLFGLTKWKFLEDPLTIPLTNNRAERQIRHYVVYRKNAYFTQSERGNRFLERIISLYLSWKQQKLNPFHNLSKIIEA</sequence>
<evidence type="ECO:0000313" key="3">
    <source>
        <dbReference type="Proteomes" id="UP000270927"/>
    </source>
</evidence>
<feature type="domain" description="Transposase IS66 central" evidence="1">
    <location>
        <begin position="2"/>
        <end position="93"/>
    </location>
</feature>
<dbReference type="AlphaFoldDB" id="A0A3N2QBP8"/>
<keyword evidence="3" id="KW-1185">Reference proteome</keyword>
<feature type="domain" description="Transposase IS66 central" evidence="1">
    <location>
        <begin position="111"/>
        <end position="149"/>
    </location>
</feature>
<dbReference type="InterPro" id="IPR052344">
    <property type="entry name" value="Transposase-related"/>
</dbReference>
<comment type="caution">
    <text evidence="2">The sequence shown here is derived from an EMBL/GenBank/DDBJ whole genome shotgun (WGS) entry which is preliminary data.</text>
</comment>
<organism evidence="2 3">
    <name type="scientific">Candidatus Cardinium hertigii</name>
    <dbReference type="NCBI Taxonomy" id="247481"/>
    <lineage>
        <taxon>Bacteria</taxon>
        <taxon>Pseudomonadati</taxon>
        <taxon>Bacteroidota</taxon>
        <taxon>Cytophagia</taxon>
        <taxon>Cytophagales</taxon>
        <taxon>Amoebophilaceae</taxon>
        <taxon>Candidatus Cardinium</taxon>
    </lineage>
</organism>
<accession>A0A3N2QBP8</accession>
<dbReference type="Proteomes" id="UP000270927">
    <property type="component" value="Unassembled WGS sequence"/>
</dbReference>
<proteinExistence type="predicted"/>
<dbReference type="InterPro" id="IPR004291">
    <property type="entry name" value="Transposase_IS66_central"/>
</dbReference>
<dbReference type="Pfam" id="PF03050">
    <property type="entry name" value="DDE_Tnp_IS66"/>
    <property type="match status" value="2"/>
</dbReference>
<reference evidence="2 3" key="1">
    <citation type="submission" date="2018-09" db="EMBL/GenBank/DDBJ databases">
        <title>Comparative Genomics of Wolbachia-Cardinium Dual Endosymbiosis in a Plant-Parasitic Nematode.</title>
        <authorList>
            <person name="Brown A.M.V."/>
            <person name="Wasala S.K."/>
            <person name="Howe D.K."/>
            <person name="Peetz A.B."/>
            <person name="Zasada I.A."/>
            <person name="Denver D.R."/>
        </authorList>
    </citation>
    <scope>NUCLEOTIDE SEQUENCE [LARGE SCALE GENOMIC DNA]</scope>
    <source>
        <strain evidence="2 3">Pp_1</strain>
    </source>
</reference>